<dbReference type="AlphaFoldDB" id="A0A6A6WG17"/>
<dbReference type="SUPFAM" id="SSF48113">
    <property type="entry name" value="Heme-dependent peroxidases"/>
    <property type="match status" value="1"/>
</dbReference>
<comment type="cofactor">
    <cofactor evidence="9">
        <name>heme b</name>
        <dbReference type="ChEBI" id="CHEBI:60344"/>
    </cofactor>
    <text evidence="9">Binds 1 heme b (iron(II)-protoporphyrin IX) group per subunit.</text>
</comment>
<dbReference type="GO" id="GO:0034599">
    <property type="term" value="P:cellular response to oxidative stress"/>
    <property type="evidence" value="ECO:0007669"/>
    <property type="project" value="InterPro"/>
</dbReference>
<name>A0A6A6WG17_9PEZI</name>
<feature type="compositionally biased region" description="Acidic residues" evidence="13">
    <location>
        <begin position="64"/>
        <end position="93"/>
    </location>
</feature>
<evidence type="ECO:0000256" key="6">
    <source>
        <dbReference type="ARBA" id="ARBA00023004"/>
    </source>
</evidence>
<evidence type="ECO:0000313" key="16">
    <source>
        <dbReference type="Proteomes" id="UP000799437"/>
    </source>
</evidence>
<dbReference type="GO" id="GO:0000302">
    <property type="term" value="P:response to reactive oxygen species"/>
    <property type="evidence" value="ECO:0007669"/>
    <property type="project" value="TreeGrafter"/>
</dbReference>
<feature type="site" description="Transition state stabilizer" evidence="10">
    <location>
        <position position="177"/>
    </location>
</feature>
<dbReference type="GO" id="GO:0046872">
    <property type="term" value="F:metal ion binding"/>
    <property type="evidence" value="ECO:0007669"/>
    <property type="project" value="UniProtKB-UniRule"/>
</dbReference>
<feature type="active site" description="Proton acceptor" evidence="8">
    <location>
        <position position="181"/>
    </location>
</feature>
<evidence type="ECO:0000256" key="11">
    <source>
        <dbReference type="PIRSR" id="PIRSR601621-4"/>
    </source>
</evidence>
<proteinExistence type="inferred from homology"/>
<keyword evidence="12" id="KW-0732">Signal</keyword>
<keyword evidence="16" id="KW-1185">Reference proteome</keyword>
<feature type="binding site" description="axial binding residue" evidence="9">
    <location>
        <position position="307"/>
    </location>
    <ligand>
        <name>heme b</name>
        <dbReference type="ChEBI" id="CHEBI:60344"/>
    </ligand>
    <ligandPart>
        <name>Fe</name>
        <dbReference type="ChEBI" id="CHEBI:18248"/>
    </ligandPart>
</feature>
<feature type="binding site" evidence="9">
    <location>
        <position position="327"/>
    </location>
    <ligand>
        <name>Ca(2+)</name>
        <dbReference type="ChEBI" id="CHEBI:29108"/>
        <label>2</label>
    </ligand>
</feature>
<evidence type="ECO:0000256" key="1">
    <source>
        <dbReference type="ARBA" id="ARBA00006089"/>
    </source>
</evidence>
<keyword evidence="4 9" id="KW-0479">Metal-binding</keyword>
<keyword evidence="5 12" id="KW-0560">Oxidoreductase</keyword>
<feature type="disulfide bond" evidence="11">
    <location>
        <begin position="168"/>
        <end position="252"/>
    </location>
</feature>
<dbReference type="PRINTS" id="PR00462">
    <property type="entry name" value="LIGNINASE"/>
</dbReference>
<dbReference type="FunFam" id="1.10.520.10:FF:000021">
    <property type="entry name" value="Peroxidase"/>
    <property type="match status" value="1"/>
</dbReference>
<dbReference type="Gene3D" id="1.10.420.10">
    <property type="entry name" value="Peroxidase, domain 2"/>
    <property type="match status" value="1"/>
</dbReference>
<keyword evidence="7" id="KW-0325">Glycoprotein</keyword>
<feature type="disulfide bond" evidence="11">
    <location>
        <begin position="147"/>
        <end position="404"/>
    </location>
</feature>
<dbReference type="GO" id="GO:0042744">
    <property type="term" value="P:hydrogen peroxide catabolic process"/>
    <property type="evidence" value="ECO:0007669"/>
    <property type="project" value="TreeGrafter"/>
</dbReference>
<dbReference type="OrthoDB" id="2113341at2759"/>
<feature type="binding site" evidence="9">
    <location>
        <position position="201"/>
    </location>
    <ligand>
        <name>Ca(2+)</name>
        <dbReference type="ChEBI" id="CHEBI:29108"/>
        <label>1</label>
    </ligand>
</feature>
<feature type="binding site" evidence="9">
    <location>
        <position position="308"/>
    </location>
    <ligand>
        <name>Ca(2+)</name>
        <dbReference type="ChEBI" id="CHEBI:29108"/>
        <label>2</label>
    </ligand>
</feature>
<keyword evidence="3 9" id="KW-0349">Heme</keyword>
<dbReference type="InterPro" id="IPR001621">
    <property type="entry name" value="Ligninase"/>
</dbReference>
<evidence type="ECO:0000256" key="13">
    <source>
        <dbReference type="SAM" id="MobiDB-lite"/>
    </source>
</evidence>
<evidence type="ECO:0000256" key="10">
    <source>
        <dbReference type="PIRSR" id="PIRSR601621-3"/>
    </source>
</evidence>
<gene>
    <name evidence="15" type="ORF">EJ05DRAFT_473548</name>
</gene>
<dbReference type="PROSITE" id="PS00436">
    <property type="entry name" value="PEROXIDASE_2"/>
    <property type="match status" value="1"/>
</dbReference>
<dbReference type="InterPro" id="IPR044831">
    <property type="entry name" value="Ccp1-like"/>
</dbReference>
<comment type="cofactor">
    <cofactor evidence="9 12">
        <name>Ca(2+)</name>
        <dbReference type="ChEBI" id="CHEBI:29108"/>
    </cofactor>
    <text evidence="9 12">Binds 2 calcium ions per subunit.</text>
</comment>
<feature type="domain" description="Plant heme peroxidase family profile" evidence="14">
    <location>
        <begin position="171"/>
        <end position="416"/>
    </location>
</feature>
<evidence type="ECO:0000256" key="5">
    <source>
        <dbReference type="ARBA" id="ARBA00023002"/>
    </source>
</evidence>
<dbReference type="InterPro" id="IPR010255">
    <property type="entry name" value="Haem_peroxidase_sf"/>
</dbReference>
<dbReference type="GO" id="GO:0020037">
    <property type="term" value="F:heme binding"/>
    <property type="evidence" value="ECO:0007669"/>
    <property type="project" value="UniProtKB-UniRule"/>
</dbReference>
<feature type="compositionally biased region" description="Basic residues" evidence="13">
    <location>
        <begin position="51"/>
        <end position="61"/>
    </location>
</feature>
<evidence type="ECO:0000256" key="3">
    <source>
        <dbReference type="ARBA" id="ARBA00022617"/>
    </source>
</evidence>
<keyword evidence="11" id="KW-1015">Disulfide bond</keyword>
<dbReference type="Pfam" id="PF00141">
    <property type="entry name" value="peroxidase"/>
    <property type="match status" value="1"/>
</dbReference>
<dbReference type="Proteomes" id="UP000799437">
    <property type="component" value="Unassembled WGS sequence"/>
</dbReference>
<keyword evidence="2 12" id="KW-0575">Peroxidase</keyword>
<dbReference type="PRINTS" id="PR00458">
    <property type="entry name" value="PEROXIDASE"/>
</dbReference>
<dbReference type="GO" id="GO:0004601">
    <property type="term" value="F:peroxidase activity"/>
    <property type="evidence" value="ECO:0007669"/>
    <property type="project" value="UniProtKB-KW"/>
</dbReference>
<comment type="similarity">
    <text evidence="1 12">Belongs to the peroxidase family. Ligninase subfamily.</text>
</comment>
<dbReference type="InterPro" id="IPR019794">
    <property type="entry name" value="Peroxidases_AS"/>
</dbReference>
<evidence type="ECO:0000256" key="2">
    <source>
        <dbReference type="ARBA" id="ARBA00022559"/>
    </source>
</evidence>
<evidence type="ECO:0000313" key="15">
    <source>
        <dbReference type="EMBL" id="KAF2760980.1"/>
    </source>
</evidence>
<reference evidence="15" key="1">
    <citation type="journal article" date="2020" name="Stud. Mycol.">
        <title>101 Dothideomycetes genomes: a test case for predicting lifestyles and emergence of pathogens.</title>
        <authorList>
            <person name="Haridas S."/>
            <person name="Albert R."/>
            <person name="Binder M."/>
            <person name="Bloem J."/>
            <person name="Labutti K."/>
            <person name="Salamov A."/>
            <person name="Andreopoulos B."/>
            <person name="Baker S."/>
            <person name="Barry K."/>
            <person name="Bills G."/>
            <person name="Bluhm B."/>
            <person name="Cannon C."/>
            <person name="Castanera R."/>
            <person name="Culley D."/>
            <person name="Daum C."/>
            <person name="Ezra D."/>
            <person name="Gonzalez J."/>
            <person name="Henrissat B."/>
            <person name="Kuo A."/>
            <person name="Liang C."/>
            <person name="Lipzen A."/>
            <person name="Lutzoni F."/>
            <person name="Magnuson J."/>
            <person name="Mondo S."/>
            <person name="Nolan M."/>
            <person name="Ohm R."/>
            <person name="Pangilinan J."/>
            <person name="Park H.-J."/>
            <person name="Ramirez L."/>
            <person name="Alfaro M."/>
            <person name="Sun H."/>
            <person name="Tritt A."/>
            <person name="Yoshinaga Y."/>
            <person name="Zwiers L.-H."/>
            <person name="Turgeon B."/>
            <person name="Goodwin S."/>
            <person name="Spatafora J."/>
            <person name="Crous P."/>
            <person name="Grigoriev I."/>
        </authorList>
    </citation>
    <scope>NUCLEOTIDE SEQUENCE</scope>
    <source>
        <strain evidence="15">CBS 121739</strain>
    </source>
</reference>
<evidence type="ECO:0000256" key="4">
    <source>
        <dbReference type="ARBA" id="ARBA00022723"/>
    </source>
</evidence>
<evidence type="ECO:0000259" key="14">
    <source>
        <dbReference type="PROSITE" id="PS50873"/>
    </source>
</evidence>
<evidence type="ECO:0000256" key="9">
    <source>
        <dbReference type="PIRSR" id="PIRSR601621-2"/>
    </source>
</evidence>
<keyword evidence="9 12" id="KW-0106">Calcium</keyword>
<feature type="binding site" evidence="9">
    <location>
        <position position="332"/>
    </location>
    <ligand>
        <name>Ca(2+)</name>
        <dbReference type="ChEBI" id="CHEBI:29108"/>
        <label>2</label>
    </ligand>
</feature>
<dbReference type="InterPro" id="IPR002016">
    <property type="entry name" value="Haem_peroxidase"/>
</dbReference>
<dbReference type="PROSITE" id="PS50873">
    <property type="entry name" value="PEROXIDASE_4"/>
    <property type="match status" value="1"/>
</dbReference>
<protein>
    <recommendedName>
        <fullName evidence="12">Peroxidase</fullName>
        <ecNumber evidence="12">1.11.1.-</ecNumber>
    </recommendedName>
</protein>
<feature type="binding site" evidence="9">
    <location>
        <position position="199"/>
    </location>
    <ligand>
        <name>Ca(2+)</name>
        <dbReference type="ChEBI" id="CHEBI:29108"/>
        <label>1</label>
    </ligand>
</feature>
<dbReference type="EMBL" id="ML996567">
    <property type="protein sequence ID" value="KAF2760980.1"/>
    <property type="molecule type" value="Genomic_DNA"/>
</dbReference>
<dbReference type="PANTHER" id="PTHR31356:SF66">
    <property type="entry name" value="CATALASE-PEROXIDASE"/>
    <property type="match status" value="1"/>
</dbReference>
<evidence type="ECO:0000256" key="8">
    <source>
        <dbReference type="PIRSR" id="PIRSR601621-1"/>
    </source>
</evidence>
<feature type="region of interest" description="Disordered" evidence="13">
    <location>
        <begin position="49"/>
        <end position="98"/>
    </location>
</feature>
<evidence type="ECO:0000256" key="12">
    <source>
        <dbReference type="RuleBase" id="RU363051"/>
    </source>
</evidence>
<accession>A0A6A6WG17</accession>
<dbReference type="GeneID" id="54484479"/>
<feature type="signal peptide" evidence="12">
    <location>
        <begin position="1"/>
        <end position="21"/>
    </location>
</feature>
<feature type="binding site" evidence="9">
    <location>
        <position position="325"/>
    </location>
    <ligand>
        <name>Ca(2+)</name>
        <dbReference type="ChEBI" id="CHEBI:29108"/>
        <label>2</label>
    </ligand>
</feature>
<sequence length="425" mass="45895">MHFSKVVLFSAFVTFFPFVYAWPAMASSASDLTRRLIELEKSRTMLTRPNMRVRHMVRKRNPQADDDENGEEEEEEEEDPTHNEDDDPNDDDGTPVLIGDLLRDGARTETGNAIAGILLKTTSGQSTVPLYTPPGALDSPACQQDTCCVWSYISTAMTTAFTGPTGRCNALARAAIRLGFHDAATWSQTGALAGQDYGGADGSIVLSGTELSRPENNGLQRIGAQMAAWKAEFGVGMADLIQFGAIHAAVTCPLGPRLRFFVGRQDSSTPAADGLLPDVHASADSLIELFANKTIVPHDLAALLGAHTTSTQLLVDASHAGQGQDSTPGVWDVRYYGETLAAQAPDGVTRFHSDEVLSVHPKMSSEWSSFTFSDGQDHWNEDYAQSYTRMSMLGVNVMNGMVECSGVVPEAQRVFEGSEQPGVLE</sequence>
<feature type="binding site" evidence="9">
    <location>
        <position position="182"/>
    </location>
    <ligand>
        <name>Ca(2+)</name>
        <dbReference type="ChEBI" id="CHEBI:29108"/>
        <label>1</label>
    </ligand>
</feature>
<organism evidence="15 16">
    <name type="scientific">Pseudovirgaria hyperparasitica</name>
    <dbReference type="NCBI Taxonomy" id="470096"/>
    <lineage>
        <taxon>Eukaryota</taxon>
        <taxon>Fungi</taxon>
        <taxon>Dikarya</taxon>
        <taxon>Ascomycota</taxon>
        <taxon>Pezizomycotina</taxon>
        <taxon>Dothideomycetes</taxon>
        <taxon>Dothideomycetes incertae sedis</taxon>
        <taxon>Acrospermales</taxon>
        <taxon>Acrospermaceae</taxon>
        <taxon>Pseudovirgaria</taxon>
    </lineage>
</organism>
<feature type="binding site" evidence="9">
    <location>
        <position position="203"/>
    </location>
    <ligand>
        <name>Ca(2+)</name>
        <dbReference type="ChEBI" id="CHEBI:29108"/>
        <label>1</label>
    </ligand>
</feature>
<evidence type="ECO:0000256" key="7">
    <source>
        <dbReference type="ARBA" id="ARBA00023180"/>
    </source>
</evidence>
<feature type="chain" id="PRO_5025718505" description="Peroxidase" evidence="12">
    <location>
        <begin position="22"/>
        <end position="425"/>
    </location>
</feature>
<dbReference type="Gene3D" id="1.10.520.10">
    <property type="match status" value="1"/>
</dbReference>
<dbReference type="PANTHER" id="PTHR31356">
    <property type="entry name" value="THYLAKOID LUMENAL 29 KDA PROTEIN, CHLOROPLASTIC-RELATED"/>
    <property type="match status" value="1"/>
</dbReference>
<dbReference type="RefSeq" id="XP_033603431.1">
    <property type="nucleotide sequence ID" value="XM_033743425.1"/>
</dbReference>
<dbReference type="EC" id="1.11.1.-" evidence="12"/>
<keyword evidence="6 9" id="KW-0408">Iron</keyword>